<dbReference type="InterPro" id="IPR015422">
    <property type="entry name" value="PyrdxlP-dep_Trfase_small"/>
</dbReference>
<evidence type="ECO:0000256" key="3">
    <source>
        <dbReference type="ARBA" id="ARBA00022679"/>
    </source>
</evidence>
<feature type="domain" description="Aminotransferase class I/classII large" evidence="5">
    <location>
        <begin position="52"/>
        <end position="378"/>
    </location>
</feature>
<dbReference type="PANTHER" id="PTHR13693:SF77">
    <property type="entry name" value="8-AMINO-7-OXONONANOATE SYNTHASE"/>
    <property type="match status" value="1"/>
</dbReference>
<dbReference type="RefSeq" id="WP_052553467.1">
    <property type="nucleotide sequence ID" value="NZ_JMCC02000071.1"/>
</dbReference>
<dbReference type="SUPFAM" id="SSF53383">
    <property type="entry name" value="PLP-dependent transferases"/>
    <property type="match status" value="1"/>
</dbReference>
<keyword evidence="4" id="KW-0663">Pyridoxal phosphate</keyword>
<dbReference type="InterPro" id="IPR015424">
    <property type="entry name" value="PyrdxlP-dep_Trfase"/>
</dbReference>
<dbReference type="Gene3D" id="3.90.1150.10">
    <property type="entry name" value="Aspartate Aminotransferase, domain 1"/>
    <property type="match status" value="1"/>
</dbReference>
<evidence type="ECO:0000259" key="5">
    <source>
        <dbReference type="Pfam" id="PF00155"/>
    </source>
</evidence>
<dbReference type="GO" id="GO:0009102">
    <property type="term" value="P:biotin biosynthetic process"/>
    <property type="evidence" value="ECO:0007669"/>
    <property type="project" value="TreeGrafter"/>
</dbReference>
<dbReference type="InterPro" id="IPR015421">
    <property type="entry name" value="PyrdxlP-dep_Trfase_major"/>
</dbReference>
<reference evidence="6 7" key="1">
    <citation type="submission" date="2014-12" db="EMBL/GenBank/DDBJ databases">
        <title>Genome assembly of Enhygromyxa salina DSM 15201.</title>
        <authorList>
            <person name="Sharma G."/>
            <person name="Subramanian S."/>
        </authorList>
    </citation>
    <scope>NUCLEOTIDE SEQUENCE [LARGE SCALE GENOMIC DNA]</scope>
    <source>
        <strain evidence="6 7">DSM 15201</strain>
    </source>
</reference>
<evidence type="ECO:0000256" key="4">
    <source>
        <dbReference type="ARBA" id="ARBA00022898"/>
    </source>
</evidence>
<dbReference type="EMBL" id="JMCC02000071">
    <property type="protein sequence ID" value="KIG14549.1"/>
    <property type="molecule type" value="Genomic_DNA"/>
</dbReference>
<organism evidence="6 7">
    <name type="scientific">Enhygromyxa salina</name>
    <dbReference type="NCBI Taxonomy" id="215803"/>
    <lineage>
        <taxon>Bacteria</taxon>
        <taxon>Pseudomonadati</taxon>
        <taxon>Myxococcota</taxon>
        <taxon>Polyangia</taxon>
        <taxon>Nannocystales</taxon>
        <taxon>Nannocystaceae</taxon>
        <taxon>Enhygromyxa</taxon>
    </lineage>
</organism>
<dbReference type="GO" id="GO:0016740">
    <property type="term" value="F:transferase activity"/>
    <property type="evidence" value="ECO:0007669"/>
    <property type="project" value="UniProtKB-KW"/>
</dbReference>
<comment type="caution">
    <text evidence="6">The sequence shown here is derived from an EMBL/GenBank/DDBJ whole genome shotgun (WGS) entry which is preliminary data.</text>
</comment>
<evidence type="ECO:0000256" key="1">
    <source>
        <dbReference type="ARBA" id="ARBA00001933"/>
    </source>
</evidence>
<keyword evidence="3" id="KW-0808">Transferase</keyword>
<accession>A0A0C1ZAA9</accession>
<gene>
    <name evidence="6" type="ORF">DB30_06697</name>
</gene>
<proteinExistence type="inferred from homology"/>
<comment type="similarity">
    <text evidence="2">Belongs to the class-II pyridoxal-phosphate-dependent aminotransferase family. BioF subfamily.</text>
</comment>
<dbReference type="AlphaFoldDB" id="A0A0C1ZAA9"/>
<sequence>MTPRVSPPSPGNHALDERLRVALEREREQALERRCPAPTERRGLHYRLGDREVVSFCSNDYLGLAEERPPAPLQPSGAAASRLVCGDMQVHRDIEHRFATSMGFEDAVLFPSGFQANVGVPASLLQAGDLAYSDALNHASLIDGLRLSSATRRILGHLEAPPRAEPAAVRWWFVESVFSMDGDGPALADLDTHLALGGCVYLDEAHALGLYANGRGRAAQMSHRPTILVAPLGKALGCAGAFVCASSQVCAWIRGHARAFVFTTGVSPVLIPRIAHALELVAGPEGDRRRELLWRNVEALRTLLGERAGLGGLERHASPILPVLVGDNRRALALSAELLDRGWHVQAIRPPTVPEDGARLRITVSAAHEPQTVERFARDLCELLDRHGLASASSRCEP</sequence>
<comment type="cofactor">
    <cofactor evidence="1">
        <name>pyridoxal 5'-phosphate</name>
        <dbReference type="ChEBI" id="CHEBI:597326"/>
    </cofactor>
</comment>
<dbReference type="GO" id="GO:0030170">
    <property type="term" value="F:pyridoxal phosphate binding"/>
    <property type="evidence" value="ECO:0007669"/>
    <property type="project" value="InterPro"/>
</dbReference>
<dbReference type="InterPro" id="IPR004839">
    <property type="entry name" value="Aminotransferase_I/II_large"/>
</dbReference>
<evidence type="ECO:0000256" key="2">
    <source>
        <dbReference type="ARBA" id="ARBA00010008"/>
    </source>
</evidence>
<protein>
    <submittedName>
        <fullName evidence="6">8-amino-7-oxononanoate synthase</fullName>
    </submittedName>
</protein>
<dbReference type="InterPro" id="IPR050087">
    <property type="entry name" value="AON_synthase_class-II"/>
</dbReference>
<dbReference type="PANTHER" id="PTHR13693">
    <property type="entry name" value="CLASS II AMINOTRANSFERASE/8-AMINO-7-OXONONANOATE SYNTHASE"/>
    <property type="match status" value="1"/>
</dbReference>
<dbReference type="Gene3D" id="3.40.640.10">
    <property type="entry name" value="Type I PLP-dependent aspartate aminotransferase-like (Major domain)"/>
    <property type="match status" value="1"/>
</dbReference>
<dbReference type="Proteomes" id="UP000031599">
    <property type="component" value="Unassembled WGS sequence"/>
</dbReference>
<name>A0A0C1ZAA9_9BACT</name>
<evidence type="ECO:0000313" key="6">
    <source>
        <dbReference type="EMBL" id="KIG14549.1"/>
    </source>
</evidence>
<evidence type="ECO:0000313" key="7">
    <source>
        <dbReference type="Proteomes" id="UP000031599"/>
    </source>
</evidence>
<dbReference type="Pfam" id="PF00155">
    <property type="entry name" value="Aminotran_1_2"/>
    <property type="match status" value="1"/>
</dbReference>